<proteinExistence type="predicted"/>
<dbReference type="Proteomes" id="UP000238322">
    <property type="component" value="Unassembled WGS sequence"/>
</dbReference>
<dbReference type="Pfam" id="PF12769">
    <property type="entry name" value="PNTB_4TM"/>
    <property type="match status" value="1"/>
</dbReference>
<dbReference type="GO" id="GO:0005886">
    <property type="term" value="C:plasma membrane"/>
    <property type="evidence" value="ECO:0007669"/>
    <property type="project" value="UniProtKB-SubCell"/>
</dbReference>
<evidence type="ECO:0000256" key="7">
    <source>
        <dbReference type="ARBA" id="ARBA00022857"/>
    </source>
</evidence>
<evidence type="ECO:0000259" key="14">
    <source>
        <dbReference type="Pfam" id="PF12769"/>
    </source>
</evidence>
<organism evidence="15 16">
    <name type="scientific">Blastopirellula marina</name>
    <dbReference type="NCBI Taxonomy" id="124"/>
    <lineage>
        <taxon>Bacteria</taxon>
        <taxon>Pseudomonadati</taxon>
        <taxon>Planctomycetota</taxon>
        <taxon>Planctomycetia</taxon>
        <taxon>Pirellulales</taxon>
        <taxon>Pirellulaceae</taxon>
        <taxon>Blastopirellula</taxon>
    </lineage>
</organism>
<comment type="caution">
    <text evidence="15">The sequence shown here is derived from an EMBL/GenBank/DDBJ whole genome shotgun (WGS) entry which is preliminary data.</text>
</comment>
<dbReference type="EC" id="7.1.1.1" evidence="3"/>
<evidence type="ECO:0000256" key="3">
    <source>
        <dbReference type="ARBA" id="ARBA00012943"/>
    </source>
</evidence>
<feature type="domain" description="NAD(P) transhydrogenase alpha subunit C-terminal" evidence="14">
    <location>
        <begin position="20"/>
        <end position="102"/>
    </location>
</feature>
<comment type="catalytic activity">
    <reaction evidence="12">
        <text>NAD(+) + NADPH + H(+)(in) = NADH + NADP(+) + H(+)(out)</text>
        <dbReference type="Rhea" id="RHEA:47992"/>
        <dbReference type="ChEBI" id="CHEBI:15378"/>
        <dbReference type="ChEBI" id="CHEBI:57540"/>
        <dbReference type="ChEBI" id="CHEBI:57783"/>
        <dbReference type="ChEBI" id="CHEBI:57945"/>
        <dbReference type="ChEBI" id="CHEBI:58349"/>
        <dbReference type="EC" id="7.1.1.1"/>
    </reaction>
</comment>
<name>A0A2S8FCG3_9BACT</name>
<evidence type="ECO:0000256" key="13">
    <source>
        <dbReference type="SAM" id="Phobius"/>
    </source>
</evidence>
<keyword evidence="9 13" id="KW-1133">Transmembrane helix</keyword>
<keyword evidence="10" id="KW-0520">NAD</keyword>
<protein>
    <recommendedName>
        <fullName evidence="3">proton-translocating NAD(P)(+) transhydrogenase</fullName>
        <ecNumber evidence="3">7.1.1.1</ecNumber>
    </recommendedName>
</protein>
<feature type="transmembrane region" description="Helical" evidence="13">
    <location>
        <begin position="70"/>
        <end position="94"/>
    </location>
</feature>
<accession>A0A2S8FCG3</accession>
<keyword evidence="8" id="KW-1278">Translocase</keyword>
<keyword evidence="6 13" id="KW-0812">Transmembrane</keyword>
<dbReference type="AlphaFoldDB" id="A0A2S8FCG3"/>
<evidence type="ECO:0000313" key="15">
    <source>
        <dbReference type="EMBL" id="PQO29848.1"/>
    </source>
</evidence>
<keyword evidence="5" id="KW-0997">Cell inner membrane</keyword>
<evidence type="ECO:0000256" key="4">
    <source>
        <dbReference type="ARBA" id="ARBA00022475"/>
    </source>
</evidence>
<keyword evidence="4" id="KW-1003">Cell membrane</keyword>
<dbReference type="EMBL" id="PUHY01000015">
    <property type="protein sequence ID" value="PQO29848.1"/>
    <property type="molecule type" value="Genomic_DNA"/>
</dbReference>
<gene>
    <name evidence="15" type="ORF">C5Y83_24565</name>
</gene>
<dbReference type="PANTHER" id="PTHR10160">
    <property type="entry name" value="NAD(P) TRANSHYDROGENASE"/>
    <property type="match status" value="1"/>
</dbReference>
<comment type="function">
    <text evidence="1">The transhydrogenation between NADH and NADP is coupled to respiration and ATP hydrolysis and functions as a proton pump across the membrane.</text>
</comment>
<keyword evidence="7" id="KW-0521">NADP</keyword>
<evidence type="ECO:0000256" key="9">
    <source>
        <dbReference type="ARBA" id="ARBA00022989"/>
    </source>
</evidence>
<evidence type="ECO:0000256" key="12">
    <source>
        <dbReference type="ARBA" id="ARBA00048202"/>
    </source>
</evidence>
<dbReference type="RefSeq" id="WP_105333039.1">
    <property type="nucleotide sequence ID" value="NZ_PUHY01000015.1"/>
</dbReference>
<dbReference type="InterPro" id="IPR024605">
    <property type="entry name" value="NADP_transhyd_a_C"/>
</dbReference>
<dbReference type="GO" id="GO:0008750">
    <property type="term" value="F:proton-translocating NAD(P)+ transhydrogenase activity"/>
    <property type="evidence" value="ECO:0007669"/>
    <property type="project" value="UniProtKB-EC"/>
</dbReference>
<dbReference type="GO" id="GO:0006740">
    <property type="term" value="P:NADPH regeneration"/>
    <property type="evidence" value="ECO:0007669"/>
    <property type="project" value="TreeGrafter"/>
</dbReference>
<evidence type="ECO:0000256" key="1">
    <source>
        <dbReference type="ARBA" id="ARBA00003943"/>
    </source>
</evidence>
<evidence type="ECO:0000256" key="11">
    <source>
        <dbReference type="ARBA" id="ARBA00023136"/>
    </source>
</evidence>
<dbReference type="OrthoDB" id="9810841at2"/>
<comment type="subcellular location">
    <subcellularLocation>
        <location evidence="2">Cell inner membrane</location>
        <topology evidence="2">Multi-pass membrane protein</topology>
    </subcellularLocation>
</comment>
<evidence type="ECO:0000256" key="6">
    <source>
        <dbReference type="ARBA" id="ARBA00022692"/>
    </source>
</evidence>
<evidence type="ECO:0000256" key="10">
    <source>
        <dbReference type="ARBA" id="ARBA00023027"/>
    </source>
</evidence>
<keyword evidence="11 13" id="KW-0472">Membrane</keyword>
<dbReference type="PANTHER" id="PTHR10160:SF19">
    <property type="entry name" value="PROTON-TRANSLOCATING NAD(P)(+) TRANSHYDROGENASE"/>
    <property type="match status" value="1"/>
</dbReference>
<evidence type="ECO:0000256" key="2">
    <source>
        <dbReference type="ARBA" id="ARBA00004429"/>
    </source>
</evidence>
<sequence length="105" mass="11178">MASDSAPQKYTKWTALVASLTIFVLAVFVGFEIITKVPPTLHTPLMSGSNAISGISIVGALLATALGENWFASMLGFLAIILATVNVVGGYMVTNRMLSMFKPKR</sequence>
<evidence type="ECO:0000256" key="5">
    <source>
        <dbReference type="ARBA" id="ARBA00022519"/>
    </source>
</evidence>
<feature type="transmembrane region" description="Helical" evidence="13">
    <location>
        <begin position="13"/>
        <end position="33"/>
    </location>
</feature>
<evidence type="ECO:0000256" key="8">
    <source>
        <dbReference type="ARBA" id="ARBA00022967"/>
    </source>
</evidence>
<evidence type="ECO:0000313" key="16">
    <source>
        <dbReference type="Proteomes" id="UP000238322"/>
    </source>
</evidence>
<dbReference type="GO" id="GO:0050661">
    <property type="term" value="F:NADP binding"/>
    <property type="evidence" value="ECO:0007669"/>
    <property type="project" value="TreeGrafter"/>
</dbReference>
<reference evidence="15 16" key="1">
    <citation type="submission" date="2018-02" db="EMBL/GenBank/DDBJ databases">
        <title>Comparative genomes isolates from brazilian mangrove.</title>
        <authorList>
            <person name="Araujo J.E."/>
            <person name="Taketani R.G."/>
            <person name="Silva M.C.P."/>
            <person name="Loureco M.V."/>
            <person name="Andreote F.D."/>
        </authorList>
    </citation>
    <scope>NUCLEOTIDE SEQUENCE [LARGE SCALE GENOMIC DNA]</scope>
    <source>
        <strain evidence="15 16">Hex-1 MGV</strain>
    </source>
</reference>